<dbReference type="AlphaFoldDB" id="A0AA37SJW0"/>
<evidence type="ECO:0000313" key="2">
    <source>
        <dbReference type="Proteomes" id="UP001156708"/>
    </source>
</evidence>
<proteinExistence type="predicted"/>
<accession>A0AA37SJW0</accession>
<dbReference type="Proteomes" id="UP001156708">
    <property type="component" value="Unassembled WGS sequence"/>
</dbReference>
<gene>
    <name evidence="1" type="ORF">GCM10007872_32210</name>
</gene>
<dbReference type="EMBL" id="BSNZ01000061">
    <property type="protein sequence ID" value="GLQ86306.1"/>
    <property type="molecule type" value="Genomic_DNA"/>
</dbReference>
<comment type="caution">
    <text evidence="1">The sequence shown here is derived from an EMBL/GenBank/DDBJ whole genome shotgun (WGS) entry which is preliminary data.</text>
</comment>
<name>A0AA37SJW0_9PROT</name>
<reference evidence="2" key="1">
    <citation type="journal article" date="2019" name="Int. J. Syst. Evol. Microbiol.">
        <title>The Global Catalogue of Microorganisms (GCM) 10K type strain sequencing project: providing services to taxonomists for standard genome sequencing and annotation.</title>
        <authorList>
            <consortium name="The Broad Institute Genomics Platform"/>
            <consortium name="The Broad Institute Genome Sequencing Center for Infectious Disease"/>
            <person name="Wu L."/>
            <person name="Ma J."/>
        </authorList>
    </citation>
    <scope>NUCLEOTIDE SEQUENCE [LARGE SCALE GENOMIC DNA]</scope>
    <source>
        <strain evidence="2">NBRC 12467</strain>
    </source>
</reference>
<protein>
    <submittedName>
        <fullName evidence="1">Uncharacterized protein</fullName>
    </submittedName>
</protein>
<sequence>MTTTTETTTTTGVYAVYLTTATSTEAVGAVVNRVVWNGSTGWNAPTGQAAILDNDGQYPIGSIYTASSP</sequence>
<evidence type="ECO:0000313" key="1">
    <source>
        <dbReference type="EMBL" id="GLQ86306.1"/>
    </source>
</evidence>
<organism evidence="1 2">
    <name type="scientific">Gluconobacter sphaericus NBRC 12467</name>
    <dbReference type="NCBI Taxonomy" id="1307951"/>
    <lineage>
        <taxon>Bacteria</taxon>
        <taxon>Pseudomonadati</taxon>
        <taxon>Pseudomonadota</taxon>
        <taxon>Alphaproteobacteria</taxon>
        <taxon>Acetobacterales</taxon>
        <taxon>Acetobacteraceae</taxon>
        <taxon>Gluconobacter</taxon>
    </lineage>
</organism>
<keyword evidence="2" id="KW-1185">Reference proteome</keyword>